<name>A0A0K2TFX0_LEPSM</name>
<accession>A0A0K2TFX0</accession>
<organism evidence="1">
    <name type="scientific">Lepeophtheirus salmonis</name>
    <name type="common">Salmon louse</name>
    <name type="synonym">Caligus salmonis</name>
    <dbReference type="NCBI Taxonomy" id="72036"/>
    <lineage>
        <taxon>Eukaryota</taxon>
        <taxon>Metazoa</taxon>
        <taxon>Ecdysozoa</taxon>
        <taxon>Arthropoda</taxon>
        <taxon>Crustacea</taxon>
        <taxon>Multicrustacea</taxon>
        <taxon>Hexanauplia</taxon>
        <taxon>Copepoda</taxon>
        <taxon>Siphonostomatoida</taxon>
        <taxon>Caligidae</taxon>
        <taxon>Lepeophtheirus</taxon>
    </lineage>
</organism>
<reference evidence="1" key="1">
    <citation type="submission" date="2014-05" db="EMBL/GenBank/DDBJ databases">
        <authorList>
            <person name="Chronopoulou M."/>
        </authorList>
    </citation>
    <scope>NUCLEOTIDE SEQUENCE</scope>
    <source>
        <tissue evidence="1">Whole organism</tissue>
    </source>
</reference>
<evidence type="ECO:0000313" key="1">
    <source>
        <dbReference type="EMBL" id="CDW24775.1"/>
    </source>
</evidence>
<dbReference type="EMBL" id="HACA01007414">
    <property type="protein sequence ID" value="CDW24775.1"/>
    <property type="molecule type" value="Transcribed_RNA"/>
</dbReference>
<proteinExistence type="predicted"/>
<protein>
    <submittedName>
        <fullName evidence="1">Uncharacterized protein</fullName>
    </submittedName>
</protein>
<sequence>MPISAPLKKKLQNCQSKLFSDDSNTLIISIDIIYHFSNSTVAIYLFNYASIFKFLSCSYNYYFLEGNNNNKILPLTDKKSQF</sequence>
<dbReference type="AlphaFoldDB" id="A0A0K2TFX0"/>